<comment type="caution">
    <text evidence="1">The sequence shown here is derived from an EMBL/GenBank/DDBJ whole genome shotgun (WGS) entry which is preliminary data.</text>
</comment>
<proteinExistence type="predicted"/>
<sequence length="325" mass="37989">MRCFGPYPGLALDILLFTAAKTLRPAYHQGQHQLQADQTIFFRASDIYSMFGHSRANLLSPASPETLDTWFKYEPDKRGKYEGWLLDSLLYQMSHRNLTVDERLPYVVARPSGKGIERVHDGSMQLFRKVTINREPGAGAKRFPVGYELEVDGRFIQNNHLNYQTIYLDDYLRLVSGTSKRSWTNARMLYLRLRNVWGMWQRENMKQLDVSFEHYFELCHMLDFKAAWTERENVSYKHQQAVHRKNAFRLKELFAACCQLESIPFVATITPTSYADRNEYSRQNKREAPPYKITLRKKSALSQQELEQWKLTVPKVAQAMSEQAA</sequence>
<dbReference type="RefSeq" id="WP_315999466.1">
    <property type="nucleotide sequence ID" value="NZ_JAWDJT010000012.1"/>
</dbReference>
<dbReference type="Proteomes" id="UP001250698">
    <property type="component" value="Unassembled WGS sequence"/>
</dbReference>
<evidence type="ECO:0000313" key="1">
    <source>
        <dbReference type="EMBL" id="MDU0372008.1"/>
    </source>
</evidence>
<protein>
    <recommendedName>
        <fullName evidence="3">RepB family plasmid replication initiator protein</fullName>
    </recommendedName>
</protein>
<gene>
    <name evidence="1" type="ORF">ROI90_16505</name>
</gene>
<dbReference type="EMBL" id="JAWDJT010000012">
    <property type="protein sequence ID" value="MDU0372008.1"/>
    <property type="molecule type" value="Genomic_DNA"/>
</dbReference>
<keyword evidence="2" id="KW-1185">Reference proteome</keyword>
<organism evidence="1 2">
    <name type="scientific">Hymenobacter endophyticus</name>
    <dbReference type="NCBI Taxonomy" id="3076335"/>
    <lineage>
        <taxon>Bacteria</taxon>
        <taxon>Pseudomonadati</taxon>
        <taxon>Bacteroidota</taxon>
        <taxon>Cytophagia</taxon>
        <taxon>Cytophagales</taxon>
        <taxon>Hymenobacteraceae</taxon>
        <taxon>Hymenobacter</taxon>
    </lineage>
</organism>
<name>A0ABU3TKV6_9BACT</name>
<evidence type="ECO:0008006" key="3">
    <source>
        <dbReference type="Google" id="ProtNLM"/>
    </source>
</evidence>
<reference evidence="1 2" key="1">
    <citation type="submission" date="2023-10" db="EMBL/GenBank/DDBJ databases">
        <title>Hymenobacter endophyticus sp. nov., an isolate from the leaf tissues of wheat.</title>
        <authorList>
            <person name="Dai Y."/>
        </authorList>
    </citation>
    <scope>NUCLEOTIDE SEQUENCE [LARGE SCALE GENOMIC DNA]</scope>
    <source>
        <strain evidence="1 2">ZK17L-C2</strain>
    </source>
</reference>
<evidence type="ECO:0000313" key="2">
    <source>
        <dbReference type="Proteomes" id="UP001250698"/>
    </source>
</evidence>
<accession>A0ABU3TKV6</accession>